<name>A0A4D6MYI4_VIGUN</name>
<feature type="compositionally biased region" description="Low complexity" evidence="1">
    <location>
        <begin position="36"/>
        <end position="56"/>
    </location>
</feature>
<dbReference type="AlphaFoldDB" id="A0A4D6MYI4"/>
<proteinExistence type="predicted"/>
<reference evidence="2 3" key="1">
    <citation type="submission" date="2019-04" db="EMBL/GenBank/DDBJ databases">
        <title>An improved genome assembly and genetic linkage map for asparagus bean, Vigna unguiculata ssp. sesquipedialis.</title>
        <authorList>
            <person name="Xia Q."/>
            <person name="Zhang R."/>
            <person name="Dong Y."/>
        </authorList>
    </citation>
    <scope>NUCLEOTIDE SEQUENCE [LARGE SCALE GENOMIC DNA]</scope>
    <source>
        <tissue evidence="2">Leaf</tissue>
    </source>
</reference>
<evidence type="ECO:0000313" key="2">
    <source>
        <dbReference type="EMBL" id="QCE06590.1"/>
    </source>
</evidence>
<protein>
    <submittedName>
        <fullName evidence="2">Uncharacterized protein</fullName>
    </submittedName>
</protein>
<dbReference type="EMBL" id="CP039353">
    <property type="protein sequence ID" value="QCE06590.1"/>
    <property type="molecule type" value="Genomic_DNA"/>
</dbReference>
<organism evidence="2 3">
    <name type="scientific">Vigna unguiculata</name>
    <name type="common">Cowpea</name>
    <dbReference type="NCBI Taxonomy" id="3917"/>
    <lineage>
        <taxon>Eukaryota</taxon>
        <taxon>Viridiplantae</taxon>
        <taxon>Streptophyta</taxon>
        <taxon>Embryophyta</taxon>
        <taxon>Tracheophyta</taxon>
        <taxon>Spermatophyta</taxon>
        <taxon>Magnoliopsida</taxon>
        <taxon>eudicotyledons</taxon>
        <taxon>Gunneridae</taxon>
        <taxon>Pentapetalae</taxon>
        <taxon>rosids</taxon>
        <taxon>fabids</taxon>
        <taxon>Fabales</taxon>
        <taxon>Fabaceae</taxon>
        <taxon>Papilionoideae</taxon>
        <taxon>50 kb inversion clade</taxon>
        <taxon>NPAAA clade</taxon>
        <taxon>indigoferoid/millettioid clade</taxon>
        <taxon>Phaseoleae</taxon>
        <taxon>Vigna</taxon>
    </lineage>
</organism>
<keyword evidence="3" id="KW-1185">Reference proteome</keyword>
<evidence type="ECO:0000313" key="3">
    <source>
        <dbReference type="Proteomes" id="UP000501690"/>
    </source>
</evidence>
<feature type="compositionally biased region" description="Basic residues" evidence="1">
    <location>
        <begin position="57"/>
        <end position="76"/>
    </location>
</feature>
<evidence type="ECO:0000256" key="1">
    <source>
        <dbReference type="SAM" id="MobiDB-lite"/>
    </source>
</evidence>
<dbReference type="Proteomes" id="UP000501690">
    <property type="component" value="Linkage Group LG9"/>
</dbReference>
<gene>
    <name evidence="2" type="ORF">DEO72_LG9g1604</name>
</gene>
<feature type="compositionally biased region" description="Low complexity" evidence="1">
    <location>
        <begin position="87"/>
        <end position="99"/>
    </location>
</feature>
<sequence length="210" mass="22802">MPRFSNNRHSSETICLGPAPTRGRLKNPNFFIVQRPSSSLISSPSSSPTTSTTVPHSSHRPAHLRRSRPAFRRLHHTAPPFSDDQRSSAPPSRTAPSVSHTSEAQLPPSCTPLTLQAIVSSPAPQRRNFFFFLDQPPPSLHRQEAVHCHRSRCVFFEQPSPTSTAILFSLPAPPLHAPRGGSSGAAAIASIQSPAPCVHVLPLLFDCGYD</sequence>
<feature type="region of interest" description="Disordered" evidence="1">
    <location>
        <begin position="1"/>
        <end position="107"/>
    </location>
</feature>
<accession>A0A4D6MYI4</accession>